<accession>A0A6P8DIU1</accession>
<comment type="subcellular location">
    <subcellularLocation>
        <location evidence="1">Nucleus</location>
        <location evidence="1">Nucleoplasm</location>
    </subcellularLocation>
</comment>
<feature type="region of interest" description="Disordered" evidence="5">
    <location>
        <begin position="122"/>
        <end position="210"/>
    </location>
</feature>
<name>A0A6P8DIU1_PUNGR</name>
<feature type="region of interest" description="Disordered" evidence="5">
    <location>
        <begin position="1"/>
        <end position="44"/>
    </location>
</feature>
<evidence type="ECO:0000256" key="3">
    <source>
        <dbReference type="ARBA" id="ARBA00023013"/>
    </source>
</evidence>
<dbReference type="InterPro" id="IPR044898">
    <property type="entry name" value="CDI_dom_sf"/>
</dbReference>
<comment type="similarity">
    <text evidence="2">Belongs to the CDI family. ICK/KRP subfamily.</text>
</comment>
<feature type="compositionally biased region" description="Low complexity" evidence="5">
    <location>
        <begin position="14"/>
        <end position="27"/>
    </location>
</feature>
<organism evidence="7 8">
    <name type="scientific">Punica granatum</name>
    <name type="common">Pomegranate</name>
    <dbReference type="NCBI Taxonomy" id="22663"/>
    <lineage>
        <taxon>Eukaryota</taxon>
        <taxon>Viridiplantae</taxon>
        <taxon>Streptophyta</taxon>
        <taxon>Embryophyta</taxon>
        <taxon>Tracheophyta</taxon>
        <taxon>Spermatophyta</taxon>
        <taxon>Magnoliopsida</taxon>
        <taxon>eudicotyledons</taxon>
        <taxon>Gunneridae</taxon>
        <taxon>Pentapetalae</taxon>
        <taxon>rosids</taxon>
        <taxon>malvids</taxon>
        <taxon>Myrtales</taxon>
        <taxon>Lythraceae</taxon>
        <taxon>Punica</taxon>
    </lineage>
</organism>
<dbReference type="PANTHER" id="PTHR46776">
    <property type="entry name" value="CYCLIN-DEPENDENT KINASE INHIBITOR 4-RELATED"/>
    <property type="match status" value="1"/>
</dbReference>
<dbReference type="GeneID" id="116203705"/>
<proteinExistence type="inferred from homology"/>
<keyword evidence="7" id="KW-1185">Reference proteome</keyword>
<dbReference type="Pfam" id="PF02234">
    <property type="entry name" value="CDI"/>
    <property type="match status" value="1"/>
</dbReference>
<dbReference type="AlphaFoldDB" id="A0A6P8DIU1"/>
<dbReference type="InterPro" id="IPR044275">
    <property type="entry name" value="KRP"/>
</dbReference>
<dbReference type="OrthoDB" id="9940972at2759"/>
<keyword evidence="4" id="KW-0131">Cell cycle</keyword>
<feature type="domain" description="Cyclin-dependent kinase inhibitor" evidence="6">
    <location>
        <begin position="210"/>
        <end position="253"/>
    </location>
</feature>
<dbReference type="GO" id="GO:0005654">
    <property type="term" value="C:nucleoplasm"/>
    <property type="evidence" value="ECO:0007669"/>
    <property type="project" value="UniProtKB-SubCell"/>
</dbReference>
<dbReference type="Gene3D" id="4.10.365.10">
    <property type="entry name" value="p27"/>
    <property type="match status" value="1"/>
</dbReference>
<evidence type="ECO:0000256" key="2">
    <source>
        <dbReference type="ARBA" id="ARBA00010274"/>
    </source>
</evidence>
<feature type="compositionally biased region" description="Acidic residues" evidence="5">
    <location>
        <begin position="124"/>
        <end position="135"/>
    </location>
</feature>
<reference evidence="7" key="1">
    <citation type="journal article" date="2020" name="Plant Biotechnol. J.">
        <title>The pomegranate (Punica granatum L.) draft genome dissects genetic divergence between soft- and hard-seeded cultivars.</title>
        <authorList>
            <person name="Luo X."/>
            <person name="Li H."/>
            <person name="Wu Z."/>
            <person name="Yao W."/>
            <person name="Zhao P."/>
            <person name="Cao D."/>
            <person name="Yu H."/>
            <person name="Li K."/>
            <person name="Poudel K."/>
            <person name="Zhao D."/>
            <person name="Zhang F."/>
            <person name="Xia X."/>
            <person name="Chen L."/>
            <person name="Wang Q."/>
            <person name="Jing D."/>
            <person name="Cao S."/>
        </authorList>
    </citation>
    <scope>NUCLEOTIDE SEQUENCE [LARGE SCALE GENOMIC DNA]</scope>
    <source>
        <strain evidence="7">cv. Tunisia</strain>
    </source>
</reference>
<evidence type="ECO:0000256" key="1">
    <source>
        <dbReference type="ARBA" id="ARBA00004642"/>
    </source>
</evidence>
<dbReference type="Proteomes" id="UP000515151">
    <property type="component" value="Chromosome 4"/>
</dbReference>
<dbReference type="GO" id="GO:0004861">
    <property type="term" value="F:cyclin-dependent protein serine/threonine kinase inhibitor activity"/>
    <property type="evidence" value="ECO:0007669"/>
    <property type="project" value="InterPro"/>
</dbReference>
<evidence type="ECO:0000259" key="6">
    <source>
        <dbReference type="Pfam" id="PF02234"/>
    </source>
</evidence>
<reference evidence="8" key="2">
    <citation type="submission" date="2025-08" db="UniProtKB">
        <authorList>
            <consortium name="RefSeq"/>
        </authorList>
    </citation>
    <scope>IDENTIFICATION</scope>
    <source>
        <tissue evidence="8">Leaf</tissue>
    </source>
</reference>
<feature type="compositionally biased region" description="Polar residues" evidence="5">
    <location>
        <begin position="139"/>
        <end position="166"/>
    </location>
</feature>
<keyword evidence="3 8" id="KW-0649">Protein kinase inhibitor</keyword>
<dbReference type="InterPro" id="IPR003175">
    <property type="entry name" value="CDI_dom"/>
</dbReference>
<evidence type="ECO:0000256" key="5">
    <source>
        <dbReference type="SAM" id="MobiDB-lite"/>
    </source>
</evidence>
<evidence type="ECO:0000313" key="8">
    <source>
        <dbReference type="RefSeq" id="XP_031391438.1"/>
    </source>
</evidence>
<feature type="compositionally biased region" description="Basic and acidic residues" evidence="5">
    <location>
        <begin position="1"/>
        <end position="13"/>
    </location>
</feature>
<evidence type="ECO:0000256" key="4">
    <source>
        <dbReference type="ARBA" id="ARBA00023306"/>
    </source>
</evidence>
<gene>
    <name evidence="8" type="primary">LOC116203705</name>
</gene>
<feature type="compositionally biased region" description="Basic and acidic residues" evidence="5">
    <location>
        <begin position="170"/>
        <end position="186"/>
    </location>
</feature>
<protein>
    <submittedName>
        <fullName evidence="8">Cyclin-dependent kinase inhibitor 7 isoform X1</fullName>
    </submittedName>
</protein>
<dbReference type="GO" id="GO:0051726">
    <property type="term" value="P:regulation of cell cycle"/>
    <property type="evidence" value="ECO:0007669"/>
    <property type="project" value="InterPro"/>
</dbReference>
<sequence length="255" mass="28079">MEEDSSRTRECKRTSVTYSSSSSSTAPSKRRKVSSPLGGDGDWDRDWEAFSSVSELASCTALLSTGSAGKAKVEVISPAAALLLRSGRLCPSSFCSDVPAVSPPPLSSFGSGEVVEQRFLVGDQLEEEEEEEEEEKSLGTETSSATTCAINGYFSSRSNTRETTPPSHGVGEEKEDSRRRLMEQVERSPTGSNDRRSAVAGRGRTMMPMPPQAEIEEFFSAAEKYEQKRFTEKYNYDVVKDVPLEGQYQWVRLKP</sequence>
<dbReference type="RefSeq" id="XP_031391438.1">
    <property type="nucleotide sequence ID" value="XM_031535578.1"/>
</dbReference>
<evidence type="ECO:0000313" key="7">
    <source>
        <dbReference type="Proteomes" id="UP000515151"/>
    </source>
</evidence>